<keyword evidence="14" id="KW-0464">Manganese</keyword>
<keyword evidence="12 16" id="KW-0694">RNA-binding</keyword>
<dbReference type="CDD" id="cd00593">
    <property type="entry name" value="RIBOc"/>
    <property type="match status" value="2"/>
</dbReference>
<evidence type="ECO:0000256" key="2">
    <source>
        <dbReference type="ARBA" id="ARBA00001946"/>
    </source>
</evidence>
<dbReference type="FunFam" id="1.10.1520.10:FF:000023">
    <property type="entry name" value="Endoribonuclease dcr-1"/>
    <property type="match status" value="1"/>
</dbReference>
<dbReference type="CDD" id="cd18034">
    <property type="entry name" value="DEXHc_dicer"/>
    <property type="match status" value="1"/>
</dbReference>
<evidence type="ECO:0000256" key="10">
    <source>
        <dbReference type="ARBA" id="ARBA00022840"/>
    </source>
</evidence>
<dbReference type="SUPFAM" id="SSF101690">
    <property type="entry name" value="PAZ domain"/>
    <property type="match status" value="1"/>
</dbReference>
<dbReference type="PROSITE" id="PS51192">
    <property type="entry name" value="HELICASE_ATP_BIND_1"/>
    <property type="match status" value="1"/>
</dbReference>
<evidence type="ECO:0000256" key="14">
    <source>
        <dbReference type="ARBA" id="ARBA00023211"/>
    </source>
</evidence>
<dbReference type="WBParaSite" id="SMUV_0000448201-mRNA-1">
    <property type="protein sequence ID" value="SMUV_0000448201-mRNA-1"/>
    <property type="gene ID" value="SMUV_0000448201"/>
</dbReference>
<feature type="domain" description="RNase III" evidence="20">
    <location>
        <begin position="1440"/>
        <end position="1639"/>
    </location>
</feature>
<dbReference type="GO" id="GO:0030422">
    <property type="term" value="P:siRNA processing"/>
    <property type="evidence" value="ECO:0007669"/>
    <property type="project" value="InterPro"/>
</dbReference>
<dbReference type="Pfam" id="PF00271">
    <property type="entry name" value="Helicase_C"/>
    <property type="match status" value="1"/>
</dbReference>
<feature type="domain" description="Helicase ATP-binding" evidence="22">
    <location>
        <begin position="22"/>
        <end position="196"/>
    </location>
</feature>
<dbReference type="SUPFAM" id="SSF69065">
    <property type="entry name" value="RNase III domain-like"/>
    <property type="match status" value="2"/>
</dbReference>
<dbReference type="PROSITE" id="PS51194">
    <property type="entry name" value="HELICASE_CTER"/>
    <property type="match status" value="1"/>
</dbReference>
<keyword evidence="8" id="KW-0378">Hydrolase</keyword>
<dbReference type="FunFam" id="1.10.1520.10:FF:000005">
    <property type="entry name" value="Putative endoribonuclease dicer"/>
    <property type="match status" value="1"/>
</dbReference>
<dbReference type="SMART" id="SM00949">
    <property type="entry name" value="PAZ"/>
    <property type="match status" value="1"/>
</dbReference>
<dbReference type="Gene3D" id="3.30.160.380">
    <property type="entry name" value="Dicer dimerisation domain"/>
    <property type="match status" value="1"/>
</dbReference>
<dbReference type="GO" id="GO:0003723">
    <property type="term" value="F:RNA binding"/>
    <property type="evidence" value="ECO:0007669"/>
    <property type="project" value="UniProtKB-UniRule"/>
</dbReference>
<dbReference type="InterPro" id="IPR014001">
    <property type="entry name" value="Helicase_ATP-bd"/>
</dbReference>
<keyword evidence="4" id="KW-0479">Metal-binding</keyword>
<feature type="domain" description="RNase III" evidence="20">
    <location>
        <begin position="1693"/>
        <end position="1856"/>
    </location>
</feature>
<keyword evidence="25" id="KW-1185">Reference proteome</keyword>
<dbReference type="CDD" id="cd15903">
    <property type="entry name" value="Dicer_PBD"/>
    <property type="match status" value="1"/>
</dbReference>
<dbReference type="InterPro" id="IPR027417">
    <property type="entry name" value="P-loop_NTPase"/>
</dbReference>
<reference evidence="26" key="1">
    <citation type="submission" date="2016-04" db="UniProtKB">
        <authorList>
            <consortium name="WormBaseParasite"/>
        </authorList>
    </citation>
    <scope>IDENTIFICATION</scope>
</reference>
<dbReference type="PANTHER" id="PTHR14950:SF37">
    <property type="entry name" value="ENDORIBONUCLEASE DICER"/>
    <property type="match status" value="1"/>
</dbReference>
<dbReference type="GO" id="GO:0004530">
    <property type="term" value="F:deoxyribonuclease I activity"/>
    <property type="evidence" value="ECO:0007669"/>
    <property type="project" value="TreeGrafter"/>
</dbReference>
<dbReference type="InterPro" id="IPR014720">
    <property type="entry name" value="dsRBD_dom"/>
</dbReference>
<dbReference type="InterPro" id="IPR006935">
    <property type="entry name" value="Helicase/UvrB_N"/>
</dbReference>
<dbReference type="GO" id="GO:0004525">
    <property type="term" value="F:ribonuclease III activity"/>
    <property type="evidence" value="ECO:0007669"/>
    <property type="project" value="InterPro"/>
</dbReference>
<dbReference type="SUPFAM" id="SSF54768">
    <property type="entry name" value="dsRNA-binding domain-like"/>
    <property type="match status" value="1"/>
</dbReference>
<dbReference type="InterPro" id="IPR036389">
    <property type="entry name" value="RNase_III_sf"/>
</dbReference>
<evidence type="ECO:0000259" key="22">
    <source>
        <dbReference type="PROSITE" id="PS51192"/>
    </source>
</evidence>
<dbReference type="GO" id="GO:0006309">
    <property type="term" value="P:apoptotic DNA fragmentation"/>
    <property type="evidence" value="ECO:0007669"/>
    <property type="project" value="TreeGrafter"/>
</dbReference>
<dbReference type="InterPro" id="IPR005034">
    <property type="entry name" value="Dicer_dimerisation"/>
</dbReference>
<evidence type="ECO:0000256" key="3">
    <source>
        <dbReference type="ARBA" id="ARBA00022722"/>
    </source>
</evidence>
<dbReference type="CDD" id="cd10843">
    <property type="entry name" value="DSRM_DICER"/>
    <property type="match status" value="1"/>
</dbReference>
<evidence type="ECO:0000259" key="21">
    <source>
        <dbReference type="PROSITE" id="PS50821"/>
    </source>
</evidence>
<dbReference type="InterPro" id="IPR048513">
    <property type="entry name" value="Dicer_PBD"/>
</dbReference>
<dbReference type="GO" id="GO:0005737">
    <property type="term" value="C:cytoplasm"/>
    <property type="evidence" value="ECO:0007669"/>
    <property type="project" value="TreeGrafter"/>
</dbReference>
<dbReference type="PROSITE" id="PS50821">
    <property type="entry name" value="PAZ"/>
    <property type="match status" value="1"/>
</dbReference>
<evidence type="ECO:0000259" key="23">
    <source>
        <dbReference type="PROSITE" id="PS51194"/>
    </source>
</evidence>
<dbReference type="PANTHER" id="PTHR14950">
    <property type="entry name" value="DICER-RELATED"/>
    <property type="match status" value="1"/>
</dbReference>
<evidence type="ECO:0000256" key="17">
    <source>
        <dbReference type="SAM" id="Coils"/>
    </source>
</evidence>
<dbReference type="InterPro" id="IPR036085">
    <property type="entry name" value="PAZ_dom_sf"/>
</dbReference>
<evidence type="ECO:0000256" key="8">
    <source>
        <dbReference type="ARBA" id="ARBA00022801"/>
    </source>
</evidence>
<dbReference type="InterPro" id="IPR038248">
    <property type="entry name" value="Dicer_dimer_sf"/>
</dbReference>
<keyword evidence="5" id="KW-0677">Repeat</keyword>
<dbReference type="FunFam" id="2.170.260.10:FF:000002">
    <property type="entry name" value="Putative Endoribonuclease Dicer"/>
    <property type="match status" value="1"/>
</dbReference>
<dbReference type="InterPro" id="IPR001650">
    <property type="entry name" value="Helicase_C-like"/>
</dbReference>
<dbReference type="InterPro" id="IPR003100">
    <property type="entry name" value="PAZ_dom"/>
</dbReference>
<feature type="region of interest" description="Disordered" evidence="18">
    <location>
        <begin position="1074"/>
        <end position="1095"/>
    </location>
</feature>
<evidence type="ECO:0000256" key="12">
    <source>
        <dbReference type="ARBA" id="ARBA00022884"/>
    </source>
</evidence>
<dbReference type="PROSITE" id="PS50142">
    <property type="entry name" value="RNASE_3_2"/>
    <property type="match status" value="2"/>
</dbReference>
<organism evidence="25 26">
    <name type="scientific">Syphacia muris</name>
    <dbReference type="NCBI Taxonomy" id="451379"/>
    <lineage>
        <taxon>Eukaryota</taxon>
        <taxon>Metazoa</taxon>
        <taxon>Ecdysozoa</taxon>
        <taxon>Nematoda</taxon>
        <taxon>Chromadorea</taxon>
        <taxon>Rhabditida</taxon>
        <taxon>Spirurina</taxon>
        <taxon>Oxyuridomorpha</taxon>
        <taxon>Oxyuroidea</taxon>
        <taxon>Oxyuridae</taxon>
        <taxon>Syphacia</taxon>
    </lineage>
</organism>
<feature type="domain" description="Dicer dsRNA-binding fold" evidence="24">
    <location>
        <begin position="579"/>
        <end position="675"/>
    </location>
</feature>
<feature type="coiled-coil region" evidence="17">
    <location>
        <begin position="1938"/>
        <end position="1965"/>
    </location>
</feature>
<comment type="similarity">
    <text evidence="15 16">Belongs to the helicase family. Dicer subfamily.</text>
</comment>
<evidence type="ECO:0000256" key="1">
    <source>
        <dbReference type="ARBA" id="ARBA00001936"/>
    </source>
</evidence>
<dbReference type="InterPro" id="IPR048512">
    <property type="entry name" value="Dicer_platform"/>
</dbReference>
<evidence type="ECO:0000256" key="15">
    <source>
        <dbReference type="ARBA" id="ARBA00035116"/>
    </source>
</evidence>
<protein>
    <submittedName>
        <fullName evidence="26">RNA helicase</fullName>
    </submittedName>
</protein>
<keyword evidence="17" id="KW-0175">Coiled coil</keyword>
<dbReference type="GO" id="GO:0004386">
    <property type="term" value="F:helicase activity"/>
    <property type="evidence" value="ECO:0007669"/>
    <property type="project" value="UniProtKB-KW"/>
</dbReference>
<dbReference type="InterPro" id="IPR044441">
    <property type="entry name" value="DICER_DSRM"/>
</dbReference>
<evidence type="ECO:0000313" key="26">
    <source>
        <dbReference type="WBParaSite" id="SMUV_0000448201-mRNA-1"/>
    </source>
</evidence>
<keyword evidence="11" id="KW-0460">Magnesium</keyword>
<dbReference type="GO" id="GO:0070578">
    <property type="term" value="C:RISC-loading complex"/>
    <property type="evidence" value="ECO:0007669"/>
    <property type="project" value="TreeGrafter"/>
</dbReference>
<evidence type="ECO:0000256" key="5">
    <source>
        <dbReference type="ARBA" id="ARBA00022737"/>
    </source>
</evidence>
<sequence>MVIRSNEVAKNCFTPRDYQVELLDRACKANVIIPLGTGFEKTFIAVLLIKEYTAVLTDSSNNKKKAFFLVNKVSLVEQQASHVECHTVLRVGRLHGGRNTSATSDGISFQKFVIVSTAQSFLNIIDQGFFNLSDVVLLIVDECHHALGSGHPYRLIMQHYSKLQIGNRPRILGLTASLATHPKKLRQLITNFEFIMCSSLITSSDLVSIAKYSVRPEEYVIICENFDPKKWEENVILIQTLFHCYLPKYMIVLYFLVFHTSCFFFSETLHAFCVSSKEFEAEYEIDPRKPVLEAVNRTLSVLKQMGSWCAWKVCQLFQKQLRKHAAQTMLPEKQVKFLLMGETTMYKARNLLDKKMLGLKNLNDFKHYLPSKVSRLLEILQFFSPVNNPNFVFCGIVFVEQRYVSYVMNILIKAVAKFDKDRFGYLMPDFVIGYKNSNFGTEETLALHKRQEEVLKKFRHGQVNLLIATSVLEEGIDIKQCNVVIRFDRPLDYRAYIQSRGRAKKERAKYFILTEESEYVQCIENLQEFVETEEILLERCHAVHNPPEEPILDSNYNIDDLIPPYEIPSTGAKVTMSTAIGLVNRYCAKLPSDIFTRLVPQNMIIPKKVGDVTMYLAELSLPINSPIKHTIKLTKPLPTKKLAQMAVALETCKRLHEAKELDDNLLPVGKDTITLNALDDDPDEYIPNMKAKVGSARRKQLYDRKMAKALHNALPEPNSYCFVYVMEMELIKAVSGYANPKNRKVTNPLDSEFCFGFLSKKRIPPIPSFPVFLRQGHMQANVLLRKTMLYVDSNMLEHLKAFHRYIFDDVLRLYKSGLAFVPEKASVSTLIVPLKREKSSEDGCVDFTLDFDYVCKVVKSVESIPHVPSEEERKNFQFDYNKFRDAVVMPWYRDIDRPVFYYVAEILNDETPSSKFPDEKFLDFNEYFEQKYNITIYNQRQPLLDVDYTSGRLNLVMPRHTCRLKRLGMDSKTGQSSAHGQILIPELVDVHPIAASLWNVIAALPTLLYRVNSLLLADELRQTILKEALNSDAEVPEDYSWPPLNYPTSFDDVNTKPINKIQHLKREQLVGHFSHDEKVANEKESSDEIDSKDDTNSFEIGIWDPELAKGLMDVVQEPQINTNMEDFEADTVGLMSTSGILRQRGDMSDDEDDDAVMLFDFMHTVHERCAKEQKDLFAPTKDIEAAGWDTIEVCEEHAPVGTNMPLSMNIGNSMGIDSRALLADLSTMRWETNLMGSCTRNDTFYSNSVDKEEVSSNNNNEGGPKRCDLGNVKKPVQLYLNYIERLEDNDREAYVKVEESVDLFQYVDNDSKFIDKPFSTTVVPYNCYLPFDNTDGRNLRHIRVINPSDISASLVILKRDARNTDRSTMNNKTQFETSDDELEMDLRQEIDNQRSATQKYGPERCSVENDISVEPLTWMTFSFEKDASSEHPYGVSPCTLLQALTMCNASDGINLERLETVGDSFLKYAVTDYLFQKNPNQHEGKLSFARSKEVSNCNLYRLGKKRHLPSIMIGTKFDPNDSWLPPCYAPTTDFKAPNSLDAEECDQLMEDVLEGKGALEQVEKEKTCTGWDEGDMSREVRKVEDGIETIMFPKSEKNWDKDDEITPLPYNMLTQQNLSDKSIADAVEALIGAHLLELGPTAALKFMKWLGLKVLTKEELGTPEIPIFKFIDTPEQPNLSECKLNELWAQFRFAQVEEAINYKFKQKAYLLQAFTHASYYKNRITGCYQRLEFLGDAVLDYLITRFLYQHPRQYSPGVLTDLRSALVNNTIFASLAVKYNFHKHFVAMCPGLYHMIEKFVRLCNEKNLAKTNFNAEMYMVTTEEEIDEGEEEDIEVPKAMGDIFESVAGAVYLDCGKNLDTVWCVFYNLMKETIDECCDDPPKSPIRELLELEPDRARFSKLERILETGKVRVTVEIQKKCRFTGMGRSYRIAKCTAAKRALRYLKRLEKEKERAAAKALETEINAA</sequence>
<keyword evidence="7" id="KW-0255">Endonuclease</keyword>
<dbReference type="GO" id="GO:0046872">
    <property type="term" value="F:metal ion binding"/>
    <property type="evidence" value="ECO:0007669"/>
    <property type="project" value="UniProtKB-KW"/>
</dbReference>
<keyword evidence="10" id="KW-0067">ATP-binding</keyword>
<dbReference type="SMART" id="SM00487">
    <property type="entry name" value="DEXDc"/>
    <property type="match status" value="1"/>
</dbReference>
<dbReference type="GO" id="GO:0005524">
    <property type="term" value="F:ATP binding"/>
    <property type="evidence" value="ECO:0007669"/>
    <property type="project" value="UniProtKB-KW"/>
</dbReference>
<evidence type="ECO:0000313" key="25">
    <source>
        <dbReference type="Proteomes" id="UP000046393"/>
    </source>
</evidence>
<accession>A0A158R4U7</accession>
<feature type="domain" description="Helicase C-terminal" evidence="23">
    <location>
        <begin position="378"/>
        <end position="551"/>
    </location>
</feature>
<dbReference type="PROSITE" id="PS51327">
    <property type="entry name" value="DICER_DSRBF"/>
    <property type="match status" value="1"/>
</dbReference>
<feature type="compositionally biased region" description="Basic and acidic residues" evidence="18">
    <location>
        <begin position="1074"/>
        <end position="1086"/>
    </location>
</feature>
<dbReference type="Pfam" id="PF04851">
    <property type="entry name" value="ResIII"/>
    <property type="match status" value="1"/>
</dbReference>
<dbReference type="InterPro" id="IPR000999">
    <property type="entry name" value="RNase_III_dom"/>
</dbReference>
<evidence type="ECO:0000256" key="7">
    <source>
        <dbReference type="ARBA" id="ARBA00022759"/>
    </source>
</evidence>
<dbReference type="PROSITE" id="PS50137">
    <property type="entry name" value="DS_RBD"/>
    <property type="match status" value="1"/>
</dbReference>
<comment type="cofactor">
    <cofactor evidence="2">
        <name>Mg(2+)</name>
        <dbReference type="ChEBI" id="CHEBI:18420"/>
    </cofactor>
</comment>
<evidence type="ECO:0000256" key="13">
    <source>
        <dbReference type="ARBA" id="ARBA00023158"/>
    </source>
</evidence>
<dbReference type="Pfam" id="PF02170">
    <property type="entry name" value="PAZ"/>
    <property type="match status" value="1"/>
</dbReference>
<dbReference type="SUPFAM" id="SSF52540">
    <property type="entry name" value="P-loop containing nucleoside triphosphate hydrolases"/>
    <property type="match status" value="1"/>
</dbReference>
<dbReference type="Pfam" id="PF03368">
    <property type="entry name" value="Dicer_dimer"/>
    <property type="match status" value="1"/>
</dbReference>
<dbReference type="Pfam" id="PF20932">
    <property type="entry name" value="Dicer_dsRBD"/>
    <property type="match status" value="1"/>
</dbReference>
<keyword evidence="6" id="KW-0547">Nucleotide-binding</keyword>
<dbReference type="Pfam" id="PF20930">
    <property type="entry name" value="Dicer_PBD"/>
    <property type="match status" value="1"/>
</dbReference>
<dbReference type="Gene3D" id="3.40.50.300">
    <property type="entry name" value="P-loop containing nucleotide triphosphate hydrolases"/>
    <property type="match status" value="2"/>
</dbReference>
<dbReference type="GO" id="GO:0005634">
    <property type="term" value="C:nucleus"/>
    <property type="evidence" value="ECO:0007669"/>
    <property type="project" value="TreeGrafter"/>
</dbReference>
<evidence type="ECO:0000256" key="9">
    <source>
        <dbReference type="ARBA" id="ARBA00022806"/>
    </source>
</evidence>
<keyword evidence="9" id="KW-0347">Helicase</keyword>
<dbReference type="Gene3D" id="2.170.260.10">
    <property type="entry name" value="paz domain"/>
    <property type="match status" value="1"/>
</dbReference>
<comment type="cofactor">
    <cofactor evidence="1">
        <name>Mn(2+)</name>
        <dbReference type="ChEBI" id="CHEBI:29035"/>
    </cofactor>
</comment>
<dbReference type="SMART" id="SM00490">
    <property type="entry name" value="HELICc"/>
    <property type="match status" value="1"/>
</dbReference>
<evidence type="ECO:0000256" key="4">
    <source>
        <dbReference type="ARBA" id="ARBA00022723"/>
    </source>
</evidence>
<proteinExistence type="inferred from homology"/>
<evidence type="ECO:0000259" key="20">
    <source>
        <dbReference type="PROSITE" id="PS50142"/>
    </source>
</evidence>
<dbReference type="Gene3D" id="1.10.1520.10">
    <property type="entry name" value="Ribonuclease III domain"/>
    <property type="match status" value="2"/>
</dbReference>
<name>A0A158R4U7_9BILA</name>
<dbReference type="Gene3D" id="3.30.160.20">
    <property type="match status" value="1"/>
</dbReference>
<dbReference type="GO" id="GO:0003677">
    <property type="term" value="F:DNA binding"/>
    <property type="evidence" value="ECO:0007669"/>
    <property type="project" value="InterPro"/>
</dbReference>
<evidence type="ECO:0000259" key="19">
    <source>
        <dbReference type="PROSITE" id="PS50137"/>
    </source>
</evidence>
<dbReference type="SMART" id="SM00535">
    <property type="entry name" value="RIBOc"/>
    <property type="match status" value="2"/>
</dbReference>
<keyword evidence="13" id="KW-0943">RNA-mediated gene silencing</keyword>
<evidence type="ECO:0000259" key="24">
    <source>
        <dbReference type="PROSITE" id="PS51327"/>
    </source>
</evidence>
<dbReference type="GO" id="GO:0031054">
    <property type="term" value="P:pre-miRNA processing"/>
    <property type="evidence" value="ECO:0007669"/>
    <property type="project" value="InterPro"/>
</dbReference>
<evidence type="ECO:0000256" key="16">
    <source>
        <dbReference type="PROSITE-ProRule" id="PRU00657"/>
    </source>
</evidence>
<feature type="domain" description="DRBM" evidence="19">
    <location>
        <begin position="1924"/>
        <end position="1947"/>
    </location>
</feature>
<evidence type="ECO:0000256" key="6">
    <source>
        <dbReference type="ARBA" id="ARBA00022741"/>
    </source>
</evidence>
<dbReference type="Pfam" id="PF00636">
    <property type="entry name" value="Ribonuclease_3"/>
    <property type="match status" value="2"/>
</dbReference>
<evidence type="ECO:0000256" key="11">
    <source>
        <dbReference type="ARBA" id="ARBA00022842"/>
    </source>
</evidence>
<dbReference type="STRING" id="451379.A0A158R4U7"/>
<dbReference type="Pfam" id="PF20931">
    <property type="entry name" value="Dicer_platform"/>
    <property type="match status" value="1"/>
</dbReference>
<feature type="domain" description="PAZ" evidence="21">
    <location>
        <begin position="856"/>
        <end position="992"/>
    </location>
</feature>
<dbReference type="Proteomes" id="UP000046393">
    <property type="component" value="Unplaced"/>
</dbReference>
<dbReference type="PROSITE" id="PS00517">
    <property type="entry name" value="RNASE_3_1"/>
    <property type="match status" value="1"/>
</dbReference>
<keyword evidence="3" id="KW-0540">Nuclease</keyword>
<evidence type="ECO:0000256" key="18">
    <source>
        <dbReference type="SAM" id="MobiDB-lite"/>
    </source>
</evidence>